<evidence type="ECO:0000256" key="2">
    <source>
        <dbReference type="ARBA" id="ARBA00005940"/>
    </source>
</evidence>
<feature type="domain" description="Glycoside hydrolase family 42 N-terminal" evidence="8">
    <location>
        <begin position="418"/>
        <end position="782"/>
    </location>
</feature>
<dbReference type="PANTHER" id="PTHR36447">
    <property type="entry name" value="BETA-GALACTOSIDASE GANA"/>
    <property type="match status" value="1"/>
</dbReference>
<dbReference type="EMBL" id="ADLF01000009">
    <property type="protein sequence ID" value="EKU90789.1"/>
    <property type="molecule type" value="Genomic_DNA"/>
</dbReference>
<dbReference type="InterPro" id="IPR012341">
    <property type="entry name" value="6hp_glycosidase-like_sf"/>
</dbReference>
<dbReference type="AlphaFoldDB" id="K9E0T4"/>
<dbReference type="Proteomes" id="UP000009872">
    <property type="component" value="Unassembled WGS sequence"/>
</dbReference>
<accession>K9E0T4</accession>
<dbReference type="Gene3D" id="3.20.20.80">
    <property type="entry name" value="Glycosidases"/>
    <property type="match status" value="1"/>
</dbReference>
<dbReference type="InterPro" id="IPR010905">
    <property type="entry name" value="Glyco_hydro_88"/>
</dbReference>
<dbReference type="HOGENOM" id="CLU_288314_0_0_10"/>
<dbReference type="Pfam" id="PF02449">
    <property type="entry name" value="Glyco_hydro_42"/>
    <property type="match status" value="1"/>
</dbReference>
<dbReference type="Pfam" id="PF07470">
    <property type="entry name" value="Glyco_hydro_88"/>
    <property type="match status" value="1"/>
</dbReference>
<organism evidence="10 11">
    <name type="scientific">Bacteroides oleiciplenus YIT 12058</name>
    <dbReference type="NCBI Taxonomy" id="742727"/>
    <lineage>
        <taxon>Bacteria</taxon>
        <taxon>Pseudomonadati</taxon>
        <taxon>Bacteroidota</taxon>
        <taxon>Bacteroidia</taxon>
        <taxon>Bacteroidales</taxon>
        <taxon>Bacteroidaceae</taxon>
        <taxon>Bacteroides</taxon>
    </lineage>
</organism>
<dbReference type="InterPro" id="IPR003476">
    <property type="entry name" value="Glyco_hydro_42"/>
</dbReference>
<evidence type="ECO:0000256" key="4">
    <source>
        <dbReference type="ARBA" id="ARBA00022723"/>
    </source>
</evidence>
<evidence type="ECO:0000256" key="1">
    <source>
        <dbReference type="ARBA" id="ARBA00001412"/>
    </source>
</evidence>
<keyword evidence="7" id="KW-0326">Glycosidase</keyword>
<reference evidence="10 11" key="1">
    <citation type="submission" date="2012-09" db="EMBL/GenBank/DDBJ databases">
        <title>The Genome Sequence of Bacteroides oleiciplenus YIT 12058.</title>
        <authorList>
            <consortium name="The Broad Institute Genome Sequencing Platform"/>
            <person name="Earl A."/>
            <person name="Ward D."/>
            <person name="Feldgarden M."/>
            <person name="Gevers D."/>
            <person name="Morotomi M."/>
            <person name="Walker B."/>
            <person name="Young S.K."/>
            <person name="Zeng Q."/>
            <person name="Gargeya S."/>
            <person name="Fitzgerald M."/>
            <person name="Haas B."/>
            <person name="Abouelleil A."/>
            <person name="Alvarado L."/>
            <person name="Arachchi H.M."/>
            <person name="Berlin A.M."/>
            <person name="Chapman S.B."/>
            <person name="Goldberg J."/>
            <person name="Griggs A."/>
            <person name="Gujja S."/>
            <person name="Hansen M."/>
            <person name="Howarth C."/>
            <person name="Imamovic A."/>
            <person name="Larimer J."/>
            <person name="McCowen C."/>
            <person name="Montmayeur A."/>
            <person name="Murphy C."/>
            <person name="Neiman D."/>
            <person name="Pearson M."/>
            <person name="Priest M."/>
            <person name="Roberts A."/>
            <person name="Saif S."/>
            <person name="Shea T."/>
            <person name="Sisk P."/>
            <person name="Sykes S."/>
            <person name="Wortman J."/>
            <person name="Nusbaum C."/>
            <person name="Birren B."/>
        </authorList>
    </citation>
    <scope>NUCLEOTIDE SEQUENCE [LARGE SCALE GENOMIC DNA]</scope>
    <source>
        <strain evidence="10 11">YIT 12058</strain>
    </source>
</reference>
<dbReference type="InterPro" id="IPR029062">
    <property type="entry name" value="Class_I_gatase-like"/>
</dbReference>
<comment type="catalytic activity">
    <reaction evidence="1">
        <text>Hydrolysis of terminal non-reducing beta-D-galactose residues in beta-D-galactosides.</text>
        <dbReference type="EC" id="3.2.1.23"/>
    </reaction>
</comment>
<dbReference type="InterPro" id="IPR017853">
    <property type="entry name" value="GH"/>
</dbReference>
<feature type="domain" description="Beta-galactosidase trimerisation" evidence="9">
    <location>
        <begin position="809"/>
        <end position="1001"/>
    </location>
</feature>
<keyword evidence="5" id="KW-0378">Hydrolase</keyword>
<dbReference type="InterPro" id="IPR013529">
    <property type="entry name" value="Glyco_hydro_42_N"/>
</dbReference>
<keyword evidence="6" id="KW-0862">Zinc</keyword>
<dbReference type="PANTHER" id="PTHR36447:SF2">
    <property type="entry name" value="BETA-GALACTOSIDASE YESZ"/>
    <property type="match status" value="1"/>
</dbReference>
<dbReference type="GO" id="GO:0005975">
    <property type="term" value="P:carbohydrate metabolic process"/>
    <property type="evidence" value="ECO:0007669"/>
    <property type="project" value="InterPro"/>
</dbReference>
<gene>
    <name evidence="10" type="ORF">HMPREF9447_02207</name>
</gene>
<dbReference type="eggNOG" id="COG4225">
    <property type="taxonomic scope" value="Bacteria"/>
</dbReference>
<dbReference type="eggNOG" id="COG1874">
    <property type="taxonomic scope" value="Bacteria"/>
</dbReference>
<dbReference type="EC" id="3.2.1.23" evidence="3"/>
<protein>
    <recommendedName>
        <fullName evidence="3">beta-galactosidase</fullName>
        <ecNumber evidence="3">3.2.1.23</ecNumber>
    </recommendedName>
</protein>
<keyword evidence="4" id="KW-0479">Metal-binding</keyword>
<dbReference type="InterPro" id="IPR008928">
    <property type="entry name" value="6-hairpin_glycosidase_sf"/>
</dbReference>
<name>K9E0T4_9BACE</name>
<dbReference type="Gene3D" id="3.40.50.880">
    <property type="match status" value="1"/>
</dbReference>
<dbReference type="Gene3D" id="1.50.10.10">
    <property type="match status" value="1"/>
</dbReference>
<evidence type="ECO:0000259" key="8">
    <source>
        <dbReference type="Pfam" id="PF02449"/>
    </source>
</evidence>
<evidence type="ECO:0000256" key="3">
    <source>
        <dbReference type="ARBA" id="ARBA00012756"/>
    </source>
</evidence>
<dbReference type="Pfam" id="PF08532">
    <property type="entry name" value="Glyco_hydro_42M"/>
    <property type="match status" value="1"/>
</dbReference>
<evidence type="ECO:0000256" key="5">
    <source>
        <dbReference type="ARBA" id="ARBA00022801"/>
    </source>
</evidence>
<keyword evidence="11" id="KW-1185">Reference proteome</keyword>
<dbReference type="STRING" id="742727.HMPREF9447_02207"/>
<dbReference type="CDD" id="cd03143">
    <property type="entry name" value="A4_beta-galactosidase_middle_domain"/>
    <property type="match status" value="1"/>
</dbReference>
<dbReference type="PATRIC" id="fig|742727.4.peg.2239"/>
<dbReference type="SUPFAM" id="SSF48208">
    <property type="entry name" value="Six-hairpin glycosidases"/>
    <property type="match status" value="1"/>
</dbReference>
<dbReference type="SUPFAM" id="SSF52317">
    <property type="entry name" value="Class I glutamine amidotransferase-like"/>
    <property type="match status" value="1"/>
</dbReference>
<proteinExistence type="inferred from homology"/>
<evidence type="ECO:0000256" key="7">
    <source>
        <dbReference type="ARBA" id="ARBA00023295"/>
    </source>
</evidence>
<evidence type="ECO:0000259" key="9">
    <source>
        <dbReference type="Pfam" id="PF08532"/>
    </source>
</evidence>
<comment type="similarity">
    <text evidence="2">Belongs to the glycosyl hydrolase 42 family.</text>
</comment>
<dbReference type="RefSeq" id="WP_009129768.1">
    <property type="nucleotide sequence ID" value="NZ_JH992941.1"/>
</dbReference>
<dbReference type="GO" id="GO:0046872">
    <property type="term" value="F:metal ion binding"/>
    <property type="evidence" value="ECO:0007669"/>
    <property type="project" value="UniProtKB-KW"/>
</dbReference>
<evidence type="ECO:0000313" key="10">
    <source>
        <dbReference type="EMBL" id="EKU90789.1"/>
    </source>
</evidence>
<dbReference type="GO" id="GO:0004565">
    <property type="term" value="F:beta-galactosidase activity"/>
    <property type="evidence" value="ECO:0007669"/>
    <property type="project" value="UniProtKB-EC"/>
</dbReference>
<evidence type="ECO:0000313" key="11">
    <source>
        <dbReference type="Proteomes" id="UP000009872"/>
    </source>
</evidence>
<dbReference type="SUPFAM" id="SSF51445">
    <property type="entry name" value="(Trans)glycosidases"/>
    <property type="match status" value="1"/>
</dbReference>
<evidence type="ECO:0000256" key="6">
    <source>
        <dbReference type="ARBA" id="ARBA00022833"/>
    </source>
</evidence>
<dbReference type="InterPro" id="IPR013738">
    <property type="entry name" value="Beta_galactosidase_Trimer"/>
</dbReference>
<dbReference type="GO" id="GO:0009341">
    <property type="term" value="C:beta-galactosidase complex"/>
    <property type="evidence" value="ECO:0007669"/>
    <property type="project" value="InterPro"/>
</dbReference>
<comment type="caution">
    <text evidence="10">The sequence shown here is derived from an EMBL/GenBank/DDBJ whole genome shotgun (WGS) entry which is preliminary data.</text>
</comment>
<sequence>MKVKTGYTYLLLVFPLFVLTSYTSNKEYTPLPEKEQMAPLKKEEVLNYATLVNSYFMRKYPDVSAPSNVGGKQRDSKIWTRGVYYAGLMAMYTQNPNPTWLKYATDWAEFHHWMAGVNKTIRHADFQCCGQAYLDLYMLDKSKPERKAHIKKLIDSMLATDKIDDWDWVDALFMAMPIFAQLGSIEKDNRYFERMYEMYMYTRNKQGGEDRCGGTPLFNEQDGLWYRDHHYDPPYMDLIETDKPCYWSRGNGWAYAALARVLQYAPKDVTHRNQYIYDFKRMSESLLQCQRTDGFWSVSLAAPTNTGDSLSPGPETSGTALFVAGMAYGINEGILDRKTYLPTVIRGWNALSKIAVRKEDGLLGYVQGAGSKPEDGQPMLANHIPEFEDFGVGCFLLAAAEVYRLAEDVRGLYVGTNYHPHDVVPEQWERDIRLMKEAGFTTVRLGHLAWDSYEPSDGRFEFEWFDQVMELMYKAGIKVILDIAVRPAPIWLHKKYPSISITASDGDLLYPNRRYMEDVGDPMYQQYALRFTDAMSKRYANHPALLAFGIDNEPGDGRISYSKTVRQRFKTWLKNKYVTTDNLNKAWAGQRWSRRISDFDEVGLPQSGSIPGQPERMLDFRRFLSDEINSFYFRMVDVINRNAPSALTNTNAWYYCDRKYYDYVPMAYSGKMTREGAGFYPGGSLLSNPALYDALFGIARIQFESDNPFWCNEFATMTSVPKAMRKYAYATLMYGNQMVCGWTWQSMHGGEEQYFMGMMDWDGQLNRKYYEYKQIAEEFKKIETFFPYKINAEIGLAYSFPSQMVGSSYPVKHDTQLQHCFELFLQKNMDVRILDINRSQLDYKLLILPGIAVMDKASADKVEAFVKSGGTVIMTSHSALLEETGQVFATTLPGHLNEVFGIRVGGFEETKNMNEISRLSYKEKELLLDYQGQNVETESARYDILEVRGAKVLGKIVSLDKDYPVITSHSYGKGQAIYVGLPADNTVLNPIVDELIEKLSIKKGPDVPEGIMARKIDDNHLLMLNLTNETKEVKIEGKTYSILHNKNYNGSFNLAPQEPEFIELKN</sequence>